<evidence type="ECO:0000256" key="2">
    <source>
        <dbReference type="ARBA" id="ARBA00022737"/>
    </source>
</evidence>
<dbReference type="InterPro" id="IPR013249">
    <property type="entry name" value="RNA_pol_sigma70_r4_t2"/>
</dbReference>
<feature type="repeat" description="WD" evidence="3">
    <location>
        <begin position="593"/>
        <end position="624"/>
    </location>
</feature>
<dbReference type="InterPro" id="IPR020472">
    <property type="entry name" value="WD40_PAC1"/>
</dbReference>
<feature type="domain" description="RNA polymerase sigma factor 70 region 4 type 2" evidence="6">
    <location>
        <begin position="138"/>
        <end position="187"/>
    </location>
</feature>
<organism evidence="7 8">
    <name type="scientific">Frigoriglobus tundricola</name>
    <dbReference type="NCBI Taxonomy" id="2774151"/>
    <lineage>
        <taxon>Bacteria</taxon>
        <taxon>Pseudomonadati</taxon>
        <taxon>Planctomycetota</taxon>
        <taxon>Planctomycetia</taxon>
        <taxon>Gemmatales</taxon>
        <taxon>Gemmataceae</taxon>
        <taxon>Frigoriglobus</taxon>
    </lineage>
</organism>
<dbReference type="GO" id="GO:0016987">
    <property type="term" value="F:sigma factor activity"/>
    <property type="evidence" value="ECO:0007669"/>
    <property type="project" value="InterPro"/>
</dbReference>
<dbReference type="PANTHER" id="PTHR19879:SF9">
    <property type="entry name" value="TRANSCRIPTION INITIATION FACTOR TFIID SUBUNIT 5"/>
    <property type="match status" value="1"/>
</dbReference>
<dbReference type="RefSeq" id="WP_171475029.1">
    <property type="nucleotide sequence ID" value="NZ_CP053452.2"/>
</dbReference>
<dbReference type="Pfam" id="PF00400">
    <property type="entry name" value="WD40"/>
    <property type="match status" value="4"/>
</dbReference>
<evidence type="ECO:0000256" key="4">
    <source>
        <dbReference type="SAM" id="MobiDB-lite"/>
    </source>
</evidence>
<reference evidence="8" key="1">
    <citation type="submission" date="2020-05" db="EMBL/GenBank/DDBJ databases">
        <title>Frigoriglobus tundricola gen. nov., sp. nov., a psychrotolerant cellulolytic planctomycete of the family Gemmataceae with two divergent copies of 16S rRNA gene.</title>
        <authorList>
            <person name="Kulichevskaya I.S."/>
            <person name="Ivanova A.A."/>
            <person name="Naumoff D.G."/>
            <person name="Beletsky A.V."/>
            <person name="Rijpstra W.I.C."/>
            <person name="Sinninghe Damste J.S."/>
            <person name="Mardanov A.V."/>
            <person name="Ravin N.V."/>
            <person name="Dedysh S.N."/>
        </authorList>
    </citation>
    <scope>NUCLEOTIDE SEQUENCE [LARGE SCALE GENOMIC DNA]</scope>
    <source>
        <strain evidence="8">PL17</strain>
    </source>
</reference>
<evidence type="ECO:0000313" key="7">
    <source>
        <dbReference type="EMBL" id="QJX00227.1"/>
    </source>
</evidence>
<evidence type="ECO:0000259" key="5">
    <source>
        <dbReference type="Pfam" id="PF04542"/>
    </source>
</evidence>
<dbReference type="Gene3D" id="1.10.1740.10">
    <property type="match status" value="1"/>
</dbReference>
<dbReference type="Pfam" id="PF04542">
    <property type="entry name" value="Sigma70_r2"/>
    <property type="match status" value="1"/>
</dbReference>
<dbReference type="Proteomes" id="UP000503447">
    <property type="component" value="Chromosome"/>
</dbReference>
<sequence>MSRFTLLRVASRSLRAQDQAVRPTDADLLARFAATHDELAFTELVARHGGMVRGTARRCVHDAHVAEDVYQAAFFVLARKAGAIRWRGTVAPWLHATTVRLARKARGRVCPAPASCAETMSPAADPSTTAAWAESCRVLDEELAALPDELRGPLVLCYLKGYSRDEAAAALACSLAMLKRRLERGRVLLRDRLTRRGVTLPAAGIGVLVCDLGAGTAATGETARAAVAFATRGTAPPDIVALVAPTRGGFAVKTIALLAAAAGVLACGITFASFSNSVSEAPYPSNDPPPAMPAEAKSSPDVPSEALPAHAVARLGSVRLRASGRVERMAFSPDGTRLATWSGDSHVTDELTIWDSKTGRALRRVALPGARVDLLAWLPDGRGVALVRSDFTNHEPLVWEFTDEKAAKPEVKPRPGTVTKFVVQGAPVQDDEHNACYAISPDGKVLAIGKAGQLDSDREVQLWELKTGVKVNALKPLKGGVIHPGNCGNIHFAPDGKTLVVFTATKHLGNNKWENEQLVTVWDVKTSKEKVRFKAPRPAANPRPAVNVFSTALAIGLESGDTSMWDLTTGKERTLATEHKSKKPDGGYGTFCLAFAPDGKTLATGGRDHVTKLWDLASGKLVYSLTDHEWVEALAFDSSGKRLASAGQSGLIRLRDTATGANACPLPGHTQAVWSVALNRDGSRAVTAARDGTLRFWDVAAGTEQRSIPVGAQGLTLSPDGKTVLAATEEGKLRTWDRATGRETTPANLPVDMKSRHLSFTPDGKHLIAAGGPQVTVFDWPGLKVVRAIDLPKPGTRAVPGPVEGENHCDTAAVSPDGKWLVTVAHRYWFRERDGLHYGYAADGIVDLWDLATGTRTRRLAEAEGTFRSGTFTADGRFVLVGAGGVVFRPDGSAGETFKGEMNLLDPVSGTHVRGFEVPPAAASVSFRYSGASALAPDGHTLYVSYNTGEIIGYEVATGRARRTLLGHRGYIGGLAFSGDGRRLISGSHDGTALVWDVTLTGATAPRPTPLTEAEVEKLWQTAGRDDAKTAFAAQVELLASPDEALKLLSRTLKPAPVPTDAALDRIFTDLDSDVFDTREKASKELDEYAEGAVPDVRKRLEAKPSAEVRQRADAFLKRFDGPALSPARLQQTRAVELLEALGTPAAKKQLTELASGASHAPLTRDARAALKRLGQP</sequence>
<dbReference type="SUPFAM" id="SSF88946">
    <property type="entry name" value="Sigma2 domain of RNA polymerase sigma factors"/>
    <property type="match status" value="1"/>
</dbReference>
<dbReference type="SUPFAM" id="SSF88659">
    <property type="entry name" value="Sigma3 and sigma4 domains of RNA polymerase sigma factors"/>
    <property type="match status" value="1"/>
</dbReference>
<dbReference type="GO" id="GO:0006352">
    <property type="term" value="P:DNA-templated transcription initiation"/>
    <property type="evidence" value="ECO:0007669"/>
    <property type="project" value="InterPro"/>
</dbReference>
<keyword evidence="8" id="KW-1185">Reference proteome</keyword>
<dbReference type="EMBL" id="CP053452">
    <property type="protein sequence ID" value="QJX00227.1"/>
    <property type="molecule type" value="Genomic_DNA"/>
</dbReference>
<evidence type="ECO:0000256" key="1">
    <source>
        <dbReference type="ARBA" id="ARBA00022574"/>
    </source>
</evidence>
<dbReference type="PRINTS" id="PR00320">
    <property type="entry name" value="GPROTEINBRPT"/>
</dbReference>
<evidence type="ECO:0000259" key="6">
    <source>
        <dbReference type="Pfam" id="PF08281"/>
    </source>
</evidence>
<dbReference type="InterPro" id="IPR013324">
    <property type="entry name" value="RNA_pol_sigma_r3/r4-like"/>
</dbReference>
<dbReference type="PROSITE" id="PS50294">
    <property type="entry name" value="WD_REPEATS_REGION"/>
    <property type="match status" value="2"/>
</dbReference>
<dbReference type="Gene3D" id="2.130.10.10">
    <property type="entry name" value="YVTN repeat-like/Quinoprotein amine dehydrogenase"/>
    <property type="match status" value="5"/>
</dbReference>
<feature type="repeat" description="WD" evidence="3">
    <location>
        <begin position="666"/>
        <end position="707"/>
    </location>
</feature>
<keyword evidence="2" id="KW-0677">Repeat</keyword>
<dbReference type="PROSITE" id="PS50082">
    <property type="entry name" value="WD_REPEATS_2"/>
    <property type="match status" value="4"/>
</dbReference>
<dbReference type="PROSITE" id="PS00678">
    <property type="entry name" value="WD_REPEATS_1"/>
    <property type="match status" value="3"/>
</dbReference>
<feature type="repeat" description="WD" evidence="3">
    <location>
        <begin position="965"/>
        <end position="998"/>
    </location>
</feature>
<name>A0A6M5Z3A6_9BACT</name>
<evidence type="ECO:0008006" key="9">
    <source>
        <dbReference type="Google" id="ProtNLM"/>
    </source>
</evidence>
<dbReference type="InterPro" id="IPR011048">
    <property type="entry name" value="Haem_d1_sf"/>
</dbReference>
<evidence type="ECO:0000313" key="8">
    <source>
        <dbReference type="Proteomes" id="UP000503447"/>
    </source>
</evidence>
<evidence type="ECO:0000256" key="3">
    <source>
        <dbReference type="PROSITE-ProRule" id="PRU00221"/>
    </source>
</evidence>
<dbReference type="InterPro" id="IPR001680">
    <property type="entry name" value="WD40_rpt"/>
</dbReference>
<dbReference type="CDD" id="cd00200">
    <property type="entry name" value="WD40"/>
    <property type="match status" value="1"/>
</dbReference>
<dbReference type="AlphaFoldDB" id="A0A6M5Z3A6"/>
<dbReference type="KEGG" id="ftj:FTUN_7851"/>
<dbReference type="GO" id="GO:0003677">
    <property type="term" value="F:DNA binding"/>
    <property type="evidence" value="ECO:0007669"/>
    <property type="project" value="InterPro"/>
</dbReference>
<dbReference type="Pfam" id="PF08281">
    <property type="entry name" value="Sigma70_r4_2"/>
    <property type="match status" value="1"/>
</dbReference>
<dbReference type="InterPro" id="IPR036388">
    <property type="entry name" value="WH-like_DNA-bd_sf"/>
</dbReference>
<dbReference type="SUPFAM" id="SSF51004">
    <property type="entry name" value="C-terminal (heme d1) domain of cytochrome cd1-nitrite reductase"/>
    <property type="match status" value="1"/>
</dbReference>
<proteinExistence type="predicted"/>
<feature type="domain" description="RNA polymerase sigma-70 region 2" evidence="5">
    <location>
        <begin position="44"/>
        <end position="105"/>
    </location>
</feature>
<dbReference type="GO" id="GO:0005829">
    <property type="term" value="C:cytosol"/>
    <property type="evidence" value="ECO:0007669"/>
    <property type="project" value="UniProtKB-ARBA"/>
</dbReference>
<feature type="repeat" description="WD" evidence="3">
    <location>
        <begin position="715"/>
        <end position="746"/>
    </location>
</feature>
<dbReference type="InterPro" id="IPR011047">
    <property type="entry name" value="Quinoprotein_ADH-like_sf"/>
</dbReference>
<keyword evidence="1 3" id="KW-0853">WD repeat</keyword>
<gene>
    <name evidence="7" type="ORF">FTUN_7851</name>
</gene>
<dbReference type="Gene3D" id="1.10.10.10">
    <property type="entry name" value="Winged helix-like DNA-binding domain superfamily/Winged helix DNA-binding domain"/>
    <property type="match status" value="1"/>
</dbReference>
<feature type="region of interest" description="Disordered" evidence="4">
    <location>
        <begin position="280"/>
        <end position="305"/>
    </location>
</feature>
<dbReference type="InterPro" id="IPR015943">
    <property type="entry name" value="WD40/YVTN_repeat-like_dom_sf"/>
</dbReference>
<dbReference type="InterPro" id="IPR019775">
    <property type="entry name" value="WD40_repeat_CS"/>
</dbReference>
<dbReference type="InterPro" id="IPR007627">
    <property type="entry name" value="RNA_pol_sigma70_r2"/>
</dbReference>
<dbReference type="PANTHER" id="PTHR19879">
    <property type="entry name" value="TRANSCRIPTION INITIATION FACTOR TFIID"/>
    <property type="match status" value="1"/>
</dbReference>
<accession>A0A6M5Z3A6</accession>
<dbReference type="SUPFAM" id="SSF50998">
    <property type="entry name" value="Quinoprotein alcohol dehydrogenase-like"/>
    <property type="match status" value="1"/>
</dbReference>
<protein>
    <recommendedName>
        <fullName evidence="9">ECF RNA polymerase sigma factor SigE</fullName>
    </recommendedName>
</protein>
<dbReference type="InterPro" id="IPR013325">
    <property type="entry name" value="RNA_pol_sigma_r2"/>
</dbReference>
<dbReference type="SMART" id="SM00320">
    <property type="entry name" value="WD40"/>
    <property type="match status" value="6"/>
</dbReference>